<dbReference type="RefSeq" id="WP_071454229.1">
    <property type="nucleotide sequence ID" value="NZ_CP017675.1"/>
</dbReference>
<dbReference type="InterPro" id="IPR008538">
    <property type="entry name" value="Uma2"/>
</dbReference>
<dbReference type="Proteomes" id="UP000180235">
    <property type="component" value="Chromosome"/>
</dbReference>
<evidence type="ECO:0000313" key="3">
    <source>
        <dbReference type="Proteomes" id="UP000180235"/>
    </source>
</evidence>
<dbReference type="STRING" id="1188229.GlitD10_1358"/>
<dbReference type="KEGG" id="glt:GlitD10_1358"/>
<feature type="domain" description="Putative restriction endonuclease" evidence="1">
    <location>
        <begin position="12"/>
        <end position="172"/>
    </location>
</feature>
<evidence type="ECO:0000259" key="1">
    <source>
        <dbReference type="Pfam" id="PF05685"/>
    </source>
</evidence>
<dbReference type="PANTHER" id="PTHR36558:SF1">
    <property type="entry name" value="RESTRICTION ENDONUCLEASE DOMAIN-CONTAINING PROTEIN-RELATED"/>
    <property type="match status" value="1"/>
</dbReference>
<dbReference type="SUPFAM" id="SSF52980">
    <property type="entry name" value="Restriction endonuclease-like"/>
    <property type="match status" value="1"/>
</dbReference>
<gene>
    <name evidence="2" type="ORF">GlitD10_1358</name>
</gene>
<dbReference type="PANTHER" id="PTHR36558">
    <property type="entry name" value="GLR1098 PROTEIN"/>
    <property type="match status" value="1"/>
</dbReference>
<dbReference type="Pfam" id="PF05685">
    <property type="entry name" value="Uma2"/>
    <property type="match status" value="1"/>
</dbReference>
<dbReference type="InterPro" id="IPR011335">
    <property type="entry name" value="Restrct_endonuc-II-like"/>
</dbReference>
<organism evidence="2 3">
    <name type="scientific">Gloeomargarita lithophora Alchichica-D10</name>
    <dbReference type="NCBI Taxonomy" id="1188229"/>
    <lineage>
        <taxon>Bacteria</taxon>
        <taxon>Bacillati</taxon>
        <taxon>Cyanobacteriota</taxon>
        <taxon>Cyanophyceae</taxon>
        <taxon>Gloeomargaritales</taxon>
        <taxon>Gloeomargaritaceae</taxon>
        <taxon>Gloeomargarita</taxon>
    </lineage>
</organism>
<accession>A0A1J0ACN4</accession>
<name>A0A1J0ACN4_9CYAN</name>
<dbReference type="Gene3D" id="3.90.1570.10">
    <property type="entry name" value="tt1808, chain A"/>
    <property type="match status" value="1"/>
</dbReference>
<proteinExistence type="predicted"/>
<reference evidence="2 3" key="1">
    <citation type="submission" date="2016-10" db="EMBL/GenBank/DDBJ databases">
        <title>Description of Gloeomargarita lithophora gen. nov., sp. nov., a thylakoid-bearing basal-branching cyanobacterium with intracellular carbonates, and proposal for Gloeomargaritales ord. nov.</title>
        <authorList>
            <person name="Moreira D."/>
            <person name="Tavera R."/>
            <person name="Benzerara K."/>
            <person name="Skouri-Panet F."/>
            <person name="Couradeau E."/>
            <person name="Gerard E."/>
            <person name="Loussert C."/>
            <person name="Novelo E."/>
            <person name="Zivanovic Y."/>
            <person name="Lopez-Garcia P."/>
        </authorList>
    </citation>
    <scope>NUCLEOTIDE SEQUENCE [LARGE SCALE GENOMIC DNA]</scope>
    <source>
        <strain evidence="2 3">D10</strain>
    </source>
</reference>
<dbReference type="OrthoDB" id="428347at2"/>
<keyword evidence="3" id="KW-1185">Reference proteome</keyword>
<evidence type="ECO:0000313" key="2">
    <source>
        <dbReference type="EMBL" id="APB33679.1"/>
    </source>
</evidence>
<dbReference type="CDD" id="cd06260">
    <property type="entry name" value="DUF820-like"/>
    <property type="match status" value="1"/>
</dbReference>
<sequence length="197" mass="22867">MIAQVTSRTYTPEEYLALEIASETRNEYINGAIIPMPGGMPNHNLIILNLASILHFALKTQGYQVFVTDQRLWIPDYKIYTYPDIMVISGNFMLQEGRKDTITNPVMVVEVLSESTANYDRGQKFQFYRSIPSLQEYLLVDQYSYSVQHYSKLNERKWEFQEYISPTEVIEFTAINSNLAVTDIYDRVEFEVNENGS</sequence>
<dbReference type="InterPro" id="IPR012296">
    <property type="entry name" value="Nuclease_put_TT1808"/>
</dbReference>
<dbReference type="AlphaFoldDB" id="A0A1J0ACN4"/>
<dbReference type="EMBL" id="CP017675">
    <property type="protein sequence ID" value="APB33679.1"/>
    <property type="molecule type" value="Genomic_DNA"/>
</dbReference>
<protein>
    <submittedName>
        <fullName evidence="2">Uncharacterized protein conserved in cyanobacteria</fullName>
    </submittedName>
</protein>